<gene>
    <name evidence="11" type="primary">mepA_3</name>
    <name evidence="11" type="ORF">L21SP5_03429</name>
</gene>
<evidence type="ECO:0000256" key="4">
    <source>
        <dbReference type="ARBA" id="ARBA00022448"/>
    </source>
</evidence>
<proteinExistence type="inferred from homology"/>
<evidence type="ECO:0000256" key="7">
    <source>
        <dbReference type="ARBA" id="ARBA00022989"/>
    </source>
</evidence>
<dbReference type="STRING" id="1307839.L21SP5_03429"/>
<dbReference type="OrthoDB" id="9811110at2"/>
<evidence type="ECO:0000313" key="11">
    <source>
        <dbReference type="EMBL" id="ALO17040.1"/>
    </source>
</evidence>
<evidence type="ECO:0000313" key="12">
    <source>
        <dbReference type="Proteomes" id="UP000064893"/>
    </source>
</evidence>
<dbReference type="PATRIC" id="fig|1307839.3.peg.3604"/>
<feature type="transmembrane region" description="Helical" evidence="10">
    <location>
        <begin position="170"/>
        <end position="189"/>
    </location>
</feature>
<feature type="transmembrane region" description="Helical" evidence="10">
    <location>
        <begin position="49"/>
        <end position="79"/>
    </location>
</feature>
<feature type="transmembrane region" description="Helical" evidence="10">
    <location>
        <begin position="195"/>
        <end position="215"/>
    </location>
</feature>
<keyword evidence="9" id="KW-0046">Antibiotic resistance</keyword>
<keyword evidence="7 10" id="KW-1133">Transmembrane helix</keyword>
<evidence type="ECO:0000256" key="1">
    <source>
        <dbReference type="ARBA" id="ARBA00004651"/>
    </source>
</evidence>
<dbReference type="AlphaFoldDB" id="A0A0S2I416"/>
<dbReference type="CDD" id="cd13143">
    <property type="entry name" value="MATE_MepA_like"/>
    <property type="match status" value="1"/>
</dbReference>
<feature type="transmembrane region" description="Helical" evidence="10">
    <location>
        <begin position="99"/>
        <end position="117"/>
    </location>
</feature>
<dbReference type="Proteomes" id="UP000064893">
    <property type="component" value="Chromosome"/>
</dbReference>
<dbReference type="KEGG" id="blq:L21SP5_03429"/>
<dbReference type="NCBIfam" id="TIGR00797">
    <property type="entry name" value="matE"/>
    <property type="match status" value="1"/>
</dbReference>
<comment type="similarity">
    <text evidence="2">Belongs to the multi antimicrobial extrusion (MATE) (TC 2.A.66.1) family. MepA subfamily.</text>
</comment>
<dbReference type="InterPro" id="IPR048279">
    <property type="entry name" value="MdtK-like"/>
</dbReference>
<dbReference type="Pfam" id="PF01554">
    <property type="entry name" value="MatE"/>
    <property type="match status" value="2"/>
</dbReference>
<evidence type="ECO:0000256" key="10">
    <source>
        <dbReference type="SAM" id="Phobius"/>
    </source>
</evidence>
<dbReference type="PANTHER" id="PTHR43823:SF3">
    <property type="entry name" value="MULTIDRUG EXPORT PROTEIN MEPA"/>
    <property type="match status" value="1"/>
</dbReference>
<evidence type="ECO:0000256" key="5">
    <source>
        <dbReference type="ARBA" id="ARBA00022475"/>
    </source>
</evidence>
<dbReference type="GO" id="GO:0042910">
    <property type="term" value="F:xenobiotic transmembrane transporter activity"/>
    <property type="evidence" value="ECO:0007669"/>
    <property type="project" value="InterPro"/>
</dbReference>
<protein>
    <recommendedName>
        <fullName evidence="3">Multidrug export protein MepA</fullName>
    </recommendedName>
</protein>
<dbReference type="PANTHER" id="PTHR43823">
    <property type="entry name" value="SPORULATION PROTEIN YKVU"/>
    <property type="match status" value="1"/>
</dbReference>
<dbReference type="PIRSF" id="PIRSF006603">
    <property type="entry name" value="DinF"/>
    <property type="match status" value="1"/>
</dbReference>
<feature type="transmembrane region" description="Helical" evidence="10">
    <location>
        <begin position="359"/>
        <end position="376"/>
    </location>
</feature>
<feature type="transmembrane region" description="Helical" evidence="10">
    <location>
        <begin position="137"/>
        <end position="158"/>
    </location>
</feature>
<evidence type="ECO:0000256" key="3">
    <source>
        <dbReference type="ARBA" id="ARBA00022106"/>
    </source>
</evidence>
<comment type="subcellular location">
    <subcellularLocation>
        <location evidence="1">Cell membrane</location>
        <topology evidence="1">Multi-pass membrane protein</topology>
    </subcellularLocation>
</comment>
<feature type="transmembrane region" description="Helical" evidence="10">
    <location>
        <begin position="418"/>
        <end position="442"/>
    </location>
</feature>
<dbReference type="InterPro" id="IPR051327">
    <property type="entry name" value="MATE_MepA_subfamily"/>
</dbReference>
<dbReference type="EMBL" id="CP013118">
    <property type="protein sequence ID" value="ALO17040.1"/>
    <property type="molecule type" value="Genomic_DNA"/>
</dbReference>
<feature type="transmembrane region" description="Helical" evidence="10">
    <location>
        <begin position="388"/>
        <end position="412"/>
    </location>
</feature>
<evidence type="ECO:0000256" key="9">
    <source>
        <dbReference type="ARBA" id="ARBA00023251"/>
    </source>
</evidence>
<evidence type="ECO:0000256" key="6">
    <source>
        <dbReference type="ARBA" id="ARBA00022692"/>
    </source>
</evidence>
<dbReference type="RefSeq" id="WP_081421575.1">
    <property type="nucleotide sequence ID" value="NZ_CP013118.1"/>
</dbReference>
<keyword evidence="5" id="KW-1003">Cell membrane</keyword>
<dbReference type="InterPro" id="IPR002528">
    <property type="entry name" value="MATE_fam"/>
</dbReference>
<evidence type="ECO:0000256" key="2">
    <source>
        <dbReference type="ARBA" id="ARBA00008417"/>
    </source>
</evidence>
<sequence length="449" mass="49454">MPEKHKELGKANINRLLLKLSFPSMIAMFANAIYNIVDTIFVGRGVGAQGIAGVAIVLPVVAIISSFAHMIGIGTGTLISRQLGRKEEEKVNRTAGNGFLLVILVGAFFSTIGLLFTNEIMRAFGATPTILPYASDYGQIVFIGMLWFPFCVSTSNYLRAEGNARDAMNAMLLGILVNVVLDYIFIFPLQMGMHGAALATISGKFTTLIYLIVYFRQPNHVINFRFRCLRLNKHVLKPALSVGLSGFGMRSSSSVANVVLNHTLGALGGDIAIAVFGVIYKITLFFGMPLYGLNQGMQPIVGFNFGADKPERIKRTIKLGFMYAVGYGILAIIFFQIFAEPIFGLFTKDQNLMQEGPRALRIIISMMWLMGIYQTTMGAHQAMGQPRAAFVLAIQRWVLLVTPLVLILPHVFNLGLDGVWLAFPLADFLGTIIALIFLFVTLRRRNIVR</sequence>
<dbReference type="GO" id="GO:0046677">
    <property type="term" value="P:response to antibiotic"/>
    <property type="evidence" value="ECO:0007669"/>
    <property type="project" value="UniProtKB-KW"/>
</dbReference>
<name>A0A0S2I416_9BACT</name>
<evidence type="ECO:0000256" key="8">
    <source>
        <dbReference type="ARBA" id="ARBA00023136"/>
    </source>
</evidence>
<accession>A0A0S2I416</accession>
<dbReference type="GO" id="GO:0015297">
    <property type="term" value="F:antiporter activity"/>
    <property type="evidence" value="ECO:0007669"/>
    <property type="project" value="InterPro"/>
</dbReference>
<organism evidence="11 12">
    <name type="scientific">Salinivirga cyanobacteriivorans</name>
    <dbReference type="NCBI Taxonomy" id="1307839"/>
    <lineage>
        <taxon>Bacteria</taxon>
        <taxon>Pseudomonadati</taxon>
        <taxon>Bacteroidota</taxon>
        <taxon>Bacteroidia</taxon>
        <taxon>Bacteroidales</taxon>
        <taxon>Salinivirgaceae</taxon>
        <taxon>Salinivirga</taxon>
    </lineage>
</organism>
<reference evidence="11 12" key="1">
    <citation type="submission" date="2015-11" db="EMBL/GenBank/DDBJ databases">
        <title>Description and complete genome sequence of a novel strain predominating in hypersaline microbial mats and representing a new family of the Bacteriodetes phylum.</title>
        <authorList>
            <person name="Spring S."/>
            <person name="Bunk B."/>
            <person name="Sproer C."/>
            <person name="Klenk H.-P."/>
        </authorList>
    </citation>
    <scope>NUCLEOTIDE SEQUENCE [LARGE SCALE GENOMIC DNA]</scope>
    <source>
        <strain evidence="11 12">L21-Spi-D4</strain>
    </source>
</reference>
<keyword evidence="4" id="KW-0813">Transport</keyword>
<keyword evidence="12" id="KW-1185">Reference proteome</keyword>
<dbReference type="GO" id="GO:0005886">
    <property type="term" value="C:plasma membrane"/>
    <property type="evidence" value="ECO:0007669"/>
    <property type="project" value="UniProtKB-SubCell"/>
</dbReference>
<feature type="transmembrane region" description="Helical" evidence="10">
    <location>
        <begin position="319"/>
        <end position="339"/>
    </location>
</feature>
<dbReference type="InterPro" id="IPR045070">
    <property type="entry name" value="MATE_MepA-like"/>
</dbReference>
<keyword evidence="6 10" id="KW-0812">Transmembrane</keyword>
<keyword evidence="8 10" id="KW-0472">Membrane</keyword>
<feature type="transmembrane region" description="Helical" evidence="10">
    <location>
        <begin position="16"/>
        <end position="37"/>
    </location>
</feature>